<dbReference type="SUPFAM" id="SSF103506">
    <property type="entry name" value="Mitochondrial carrier"/>
    <property type="match status" value="1"/>
</dbReference>
<gene>
    <name evidence="5" type="ORF">NCGR_LOCUS27705</name>
</gene>
<keyword evidence="3" id="KW-0677">Repeat</keyword>
<dbReference type="GO" id="GO:0015748">
    <property type="term" value="P:organophosphate ester transport"/>
    <property type="evidence" value="ECO:0007669"/>
    <property type="project" value="UniProtKB-ARBA"/>
</dbReference>
<dbReference type="GO" id="GO:0055085">
    <property type="term" value="P:transmembrane transport"/>
    <property type="evidence" value="ECO:0007669"/>
    <property type="project" value="UniProtKB-ARBA"/>
</dbReference>
<dbReference type="InterPro" id="IPR023395">
    <property type="entry name" value="MCP_dom_sf"/>
</dbReference>
<organism evidence="5 6">
    <name type="scientific">Miscanthus lutarioriparius</name>
    <dbReference type="NCBI Taxonomy" id="422564"/>
    <lineage>
        <taxon>Eukaryota</taxon>
        <taxon>Viridiplantae</taxon>
        <taxon>Streptophyta</taxon>
        <taxon>Embryophyta</taxon>
        <taxon>Tracheophyta</taxon>
        <taxon>Spermatophyta</taxon>
        <taxon>Magnoliopsida</taxon>
        <taxon>Liliopsida</taxon>
        <taxon>Poales</taxon>
        <taxon>Poaceae</taxon>
        <taxon>PACMAD clade</taxon>
        <taxon>Panicoideae</taxon>
        <taxon>Andropogonodae</taxon>
        <taxon>Andropogoneae</taxon>
        <taxon>Saccharinae</taxon>
        <taxon>Miscanthus</taxon>
    </lineage>
</organism>
<dbReference type="OrthoDB" id="2005711at2759"/>
<comment type="caution">
    <text evidence="5">The sequence shown here is derived from an EMBL/GenBank/DDBJ whole genome shotgun (WGS) entry which is preliminary data.</text>
</comment>
<dbReference type="InterPro" id="IPR018108">
    <property type="entry name" value="MCP_transmembrane"/>
</dbReference>
<keyword evidence="2" id="KW-0812">Transmembrane</keyword>
<dbReference type="GO" id="GO:0015711">
    <property type="term" value="P:organic anion transport"/>
    <property type="evidence" value="ECO:0007669"/>
    <property type="project" value="UniProtKB-ARBA"/>
</dbReference>
<keyword evidence="4" id="KW-0472">Membrane</keyword>
<evidence type="ECO:0000256" key="1">
    <source>
        <dbReference type="ARBA" id="ARBA00004141"/>
    </source>
</evidence>
<dbReference type="Proteomes" id="UP000604825">
    <property type="component" value="Unassembled WGS sequence"/>
</dbReference>
<dbReference type="Gene3D" id="1.50.40.10">
    <property type="entry name" value="Mitochondrial carrier domain"/>
    <property type="match status" value="1"/>
</dbReference>
<dbReference type="AlphaFoldDB" id="A0A811PLN2"/>
<dbReference type="PANTHER" id="PTHR24089">
    <property type="entry name" value="SOLUTE CARRIER FAMILY 25"/>
    <property type="match status" value="1"/>
</dbReference>
<evidence type="ECO:0000313" key="5">
    <source>
        <dbReference type="EMBL" id="CAD6242127.1"/>
    </source>
</evidence>
<evidence type="ECO:0000256" key="2">
    <source>
        <dbReference type="ARBA" id="ARBA00022692"/>
    </source>
</evidence>
<keyword evidence="6" id="KW-1185">Reference proteome</keyword>
<comment type="subcellular location">
    <subcellularLocation>
        <location evidence="1">Membrane</location>
        <topology evidence="1">Multi-pass membrane protein</topology>
    </subcellularLocation>
</comment>
<name>A0A811PLN2_9POAL</name>
<evidence type="ECO:0000256" key="3">
    <source>
        <dbReference type="ARBA" id="ARBA00022737"/>
    </source>
</evidence>
<dbReference type="Pfam" id="PF00153">
    <property type="entry name" value="Mito_carr"/>
    <property type="match status" value="1"/>
</dbReference>
<proteinExistence type="predicted"/>
<reference evidence="5" key="1">
    <citation type="submission" date="2020-10" db="EMBL/GenBank/DDBJ databases">
        <authorList>
            <person name="Han B."/>
            <person name="Lu T."/>
            <person name="Zhao Q."/>
            <person name="Huang X."/>
            <person name="Zhao Y."/>
        </authorList>
    </citation>
    <scope>NUCLEOTIDE SEQUENCE</scope>
</reference>
<evidence type="ECO:0000313" key="6">
    <source>
        <dbReference type="Proteomes" id="UP000604825"/>
    </source>
</evidence>
<protein>
    <submittedName>
        <fullName evidence="5">Uncharacterized protein</fullName>
    </submittedName>
</protein>
<evidence type="ECO:0000256" key="4">
    <source>
        <dbReference type="ARBA" id="ARBA00023136"/>
    </source>
</evidence>
<sequence>MWGEGKVEGVVEAWKAMNHSFRLGEWRGSSEEVTYHPLDVLRLRLAVQSGHIILSQESVPEKYKNRRETSLATALLSATFATLMCYPLDTVRSQMQMKGTPHNTVSDAIPVNVLNTLFTSLNSPSQVGRRMAVILVASHGRALLA</sequence>
<dbReference type="GO" id="GO:0016020">
    <property type="term" value="C:membrane"/>
    <property type="evidence" value="ECO:0007669"/>
    <property type="project" value="UniProtKB-SubCell"/>
</dbReference>
<accession>A0A811PLN2</accession>
<dbReference type="EMBL" id="CAJGYO010000007">
    <property type="protein sequence ID" value="CAD6242127.1"/>
    <property type="molecule type" value="Genomic_DNA"/>
</dbReference>